<organism evidence="1 2">
    <name type="scientific">Hymenobacter caeli</name>
    <dbReference type="NCBI Taxonomy" id="2735894"/>
    <lineage>
        <taxon>Bacteria</taxon>
        <taxon>Pseudomonadati</taxon>
        <taxon>Bacteroidota</taxon>
        <taxon>Cytophagia</taxon>
        <taxon>Cytophagales</taxon>
        <taxon>Hymenobacteraceae</taxon>
        <taxon>Hymenobacter</taxon>
    </lineage>
</organism>
<accession>A0ABX2FSL8</accession>
<comment type="caution">
    <text evidence="1">The sequence shown here is derived from an EMBL/GenBank/DDBJ whole genome shotgun (WGS) entry which is preliminary data.</text>
</comment>
<evidence type="ECO:0000313" key="1">
    <source>
        <dbReference type="EMBL" id="NRT20190.1"/>
    </source>
</evidence>
<keyword evidence="2" id="KW-1185">Reference proteome</keyword>
<evidence type="ECO:0008006" key="3">
    <source>
        <dbReference type="Google" id="ProtNLM"/>
    </source>
</evidence>
<name>A0ABX2FSL8_9BACT</name>
<sequence>MAAAAATGTALLSDYARDRATLADARRRGAEAQPLPVRLLPADARHILHLAALAPSGHNAQPWTVRLPGPYHWVIGNAPRGWLPVVGPTQHETTLSLGAFAQNLGYAAAHFGYRCRWEVRPATPQAAEVGVRLSRRP</sequence>
<evidence type="ECO:0000313" key="2">
    <source>
        <dbReference type="Proteomes" id="UP000779507"/>
    </source>
</evidence>
<dbReference type="EMBL" id="JABSNP010000014">
    <property type="protein sequence ID" value="NRT20190.1"/>
    <property type="molecule type" value="Genomic_DNA"/>
</dbReference>
<dbReference type="InterPro" id="IPR000415">
    <property type="entry name" value="Nitroreductase-like"/>
</dbReference>
<gene>
    <name evidence="1" type="ORF">HNP98_003029</name>
</gene>
<dbReference type="SUPFAM" id="SSF55469">
    <property type="entry name" value="FMN-dependent nitroreductase-like"/>
    <property type="match status" value="1"/>
</dbReference>
<protein>
    <recommendedName>
        <fullName evidence="3">Nitroreductase</fullName>
    </recommendedName>
</protein>
<proteinExistence type="predicted"/>
<dbReference type="Proteomes" id="UP000779507">
    <property type="component" value="Unassembled WGS sequence"/>
</dbReference>
<reference evidence="1 2" key="1">
    <citation type="submission" date="2020-05" db="EMBL/GenBank/DDBJ databases">
        <title>Genomic Encyclopedia of Type Strains, Phase IV (KMG-V): Genome sequencing to study the core and pangenomes of soil and plant-associated prokaryotes.</title>
        <authorList>
            <person name="Whitman W."/>
        </authorList>
    </citation>
    <scope>NUCLEOTIDE SEQUENCE [LARGE SCALE GENOMIC DNA]</scope>
    <source>
        <strain evidence="1 2">9A</strain>
    </source>
</reference>
<dbReference type="RefSeq" id="WP_173810970.1">
    <property type="nucleotide sequence ID" value="NZ_JABSNP010000014.1"/>
</dbReference>